<dbReference type="InterPro" id="IPR001374">
    <property type="entry name" value="R3H_dom"/>
</dbReference>
<accession>A0A8V5GJB9</accession>
<proteinExistence type="predicted"/>
<evidence type="ECO:0000313" key="2">
    <source>
        <dbReference type="Ensembl" id="ENSMUNP00000023462.1"/>
    </source>
</evidence>
<dbReference type="SUPFAM" id="SSF82708">
    <property type="entry name" value="R3H domain"/>
    <property type="match status" value="1"/>
</dbReference>
<keyword evidence="3" id="KW-1185">Reference proteome</keyword>
<protein>
    <submittedName>
        <fullName evidence="2">Uncharacterized protein</fullName>
    </submittedName>
</protein>
<feature type="compositionally biased region" description="Low complexity" evidence="1">
    <location>
        <begin position="17"/>
        <end position="28"/>
    </location>
</feature>
<dbReference type="GO" id="GO:0003676">
    <property type="term" value="F:nucleic acid binding"/>
    <property type="evidence" value="ECO:0007669"/>
    <property type="project" value="UniProtKB-UniRule"/>
</dbReference>
<dbReference type="Pfam" id="PF01424">
    <property type="entry name" value="R3H"/>
    <property type="match status" value="1"/>
</dbReference>
<reference evidence="2" key="2">
    <citation type="submission" date="2025-08" db="UniProtKB">
        <authorList>
            <consortium name="Ensembl"/>
        </authorList>
    </citation>
    <scope>IDENTIFICATION</scope>
</reference>
<evidence type="ECO:0000256" key="1">
    <source>
        <dbReference type="SAM" id="MobiDB-lite"/>
    </source>
</evidence>
<dbReference type="AlphaFoldDB" id="A0A8V5GJB9"/>
<evidence type="ECO:0000313" key="3">
    <source>
        <dbReference type="Proteomes" id="UP000694405"/>
    </source>
</evidence>
<reference evidence="2" key="3">
    <citation type="submission" date="2025-09" db="UniProtKB">
        <authorList>
            <consortium name="Ensembl"/>
        </authorList>
    </citation>
    <scope>IDENTIFICATION</scope>
</reference>
<name>A0A8V5GJB9_MELUD</name>
<feature type="region of interest" description="Disordered" evidence="1">
    <location>
        <begin position="1"/>
        <end position="35"/>
    </location>
</feature>
<dbReference type="Gene3D" id="3.30.1370.50">
    <property type="entry name" value="R3H-like domain"/>
    <property type="match status" value="1"/>
</dbReference>
<dbReference type="Proteomes" id="UP000694405">
    <property type="component" value="Unassembled WGS sequence"/>
</dbReference>
<dbReference type="PROSITE" id="PS51061">
    <property type="entry name" value="R3H"/>
    <property type="match status" value="1"/>
</dbReference>
<organism evidence="2 3">
    <name type="scientific">Melopsittacus undulatus</name>
    <name type="common">Budgerigar</name>
    <name type="synonym">Psittacus undulatus</name>
    <dbReference type="NCBI Taxonomy" id="13146"/>
    <lineage>
        <taxon>Eukaryota</taxon>
        <taxon>Metazoa</taxon>
        <taxon>Chordata</taxon>
        <taxon>Craniata</taxon>
        <taxon>Vertebrata</taxon>
        <taxon>Euteleostomi</taxon>
        <taxon>Archelosauria</taxon>
        <taxon>Archosauria</taxon>
        <taxon>Dinosauria</taxon>
        <taxon>Saurischia</taxon>
        <taxon>Theropoda</taxon>
        <taxon>Coelurosauria</taxon>
        <taxon>Aves</taxon>
        <taxon>Neognathae</taxon>
        <taxon>Neoaves</taxon>
        <taxon>Telluraves</taxon>
        <taxon>Australaves</taxon>
        <taxon>Psittaciformes</taxon>
        <taxon>Psittaculidae</taxon>
        <taxon>Melopsittacus</taxon>
    </lineage>
</organism>
<sequence>MSRPSSVSPRQAGGRSGTPTPAGPAAGPARRKKLKESALMRRVEIAVNLAWSASDTGEEKEMEFPSSFTSTERAFVHRLCQSLGLISKSKGWESVFLGS</sequence>
<dbReference type="InterPro" id="IPR036867">
    <property type="entry name" value="R3H_dom_sf"/>
</dbReference>
<dbReference type="Ensembl" id="ENSMUNT00000028105.1">
    <property type="protein sequence ID" value="ENSMUNP00000023462.1"/>
    <property type="gene ID" value="ENSMUNG00000021611.1"/>
</dbReference>
<reference evidence="2" key="1">
    <citation type="submission" date="2020-03" db="EMBL/GenBank/DDBJ databases">
        <title>Melopsittacus undulatus (budgerigar) genome, bMelUnd1, maternal haplotype with Z.</title>
        <authorList>
            <person name="Gedman G."/>
            <person name="Mountcastle J."/>
            <person name="Haase B."/>
            <person name="Formenti G."/>
            <person name="Wright T."/>
            <person name="Apodaca J."/>
            <person name="Pelan S."/>
            <person name="Chow W."/>
            <person name="Rhie A."/>
            <person name="Howe K."/>
            <person name="Fedrigo O."/>
            <person name="Jarvis E.D."/>
        </authorList>
    </citation>
    <scope>NUCLEOTIDE SEQUENCE [LARGE SCALE GENOMIC DNA]</scope>
</reference>